<dbReference type="InterPro" id="IPR036291">
    <property type="entry name" value="NAD(P)-bd_dom_sf"/>
</dbReference>
<gene>
    <name evidence="9" type="ORF">AWB65_04636</name>
</gene>
<comment type="caution">
    <text evidence="9">The sequence shown here is derived from an EMBL/GenBank/DDBJ whole genome shotgun (WGS) entry which is preliminary data.</text>
</comment>
<dbReference type="GO" id="GO:0009073">
    <property type="term" value="P:aromatic amino acid family biosynthetic process"/>
    <property type="evidence" value="ECO:0007669"/>
    <property type="project" value="UniProtKB-KW"/>
</dbReference>
<dbReference type="GO" id="GO:0004764">
    <property type="term" value="F:shikimate 3-dehydrogenase (NADP+) activity"/>
    <property type="evidence" value="ECO:0007669"/>
    <property type="project" value="UniProtKB-EC"/>
</dbReference>
<dbReference type="PANTHER" id="PTHR21089">
    <property type="entry name" value="SHIKIMATE DEHYDROGENASE"/>
    <property type="match status" value="1"/>
</dbReference>
<dbReference type="SUPFAM" id="SSF51735">
    <property type="entry name" value="NAD(P)-binding Rossmann-fold domains"/>
    <property type="match status" value="1"/>
</dbReference>
<keyword evidence="5" id="KW-0028">Amino-acid biosynthesis</keyword>
<dbReference type="GO" id="GO:0009423">
    <property type="term" value="P:chorismate biosynthetic process"/>
    <property type="evidence" value="ECO:0007669"/>
    <property type="project" value="UniProtKB-UniPathway"/>
</dbReference>
<dbReference type="InterPro" id="IPR046346">
    <property type="entry name" value="Aminoacid_DH-like_N_sf"/>
</dbReference>
<dbReference type="EMBL" id="FCNW02000030">
    <property type="protein sequence ID" value="SAL54580.1"/>
    <property type="molecule type" value="Genomic_DNA"/>
</dbReference>
<dbReference type="EC" id="1.1.1.25" evidence="2"/>
<name>A0A158IEZ9_9BURK</name>
<dbReference type="OrthoDB" id="3609723at2"/>
<evidence type="ECO:0000313" key="10">
    <source>
        <dbReference type="Proteomes" id="UP000054977"/>
    </source>
</evidence>
<feature type="domain" description="Quinate/shikimate 5-dehydrogenase/glutamyl-tRNA reductase" evidence="7">
    <location>
        <begin position="123"/>
        <end position="180"/>
    </location>
</feature>
<dbReference type="Proteomes" id="UP000054977">
    <property type="component" value="Unassembled WGS sequence"/>
</dbReference>
<dbReference type="InterPro" id="IPR022893">
    <property type="entry name" value="Shikimate_DH_fam"/>
</dbReference>
<dbReference type="STRING" id="326474.AWB65_04636"/>
<dbReference type="InterPro" id="IPR006151">
    <property type="entry name" value="Shikm_DH/Glu-tRNA_Rdtase"/>
</dbReference>
<dbReference type="GO" id="GO:0019632">
    <property type="term" value="P:shikimate metabolic process"/>
    <property type="evidence" value="ECO:0007669"/>
    <property type="project" value="TreeGrafter"/>
</dbReference>
<feature type="domain" description="Shikimate dehydrogenase substrate binding N-terminal" evidence="8">
    <location>
        <begin position="12"/>
        <end position="95"/>
    </location>
</feature>
<comment type="pathway">
    <text evidence="1">Metabolic intermediate biosynthesis; chorismate biosynthesis; chorismate from D-erythrose 4-phosphate and phosphoenolpyruvate: step 4/7.</text>
</comment>
<dbReference type="Gene3D" id="3.40.50.720">
    <property type="entry name" value="NAD(P)-binding Rossmann-like Domain"/>
    <property type="match status" value="1"/>
</dbReference>
<proteinExistence type="predicted"/>
<dbReference type="InterPro" id="IPR013708">
    <property type="entry name" value="Shikimate_DH-bd_N"/>
</dbReference>
<evidence type="ECO:0000313" key="9">
    <source>
        <dbReference type="EMBL" id="SAL54580.1"/>
    </source>
</evidence>
<evidence type="ECO:0000256" key="6">
    <source>
        <dbReference type="ARBA" id="ARBA00049442"/>
    </source>
</evidence>
<dbReference type="SUPFAM" id="SSF53223">
    <property type="entry name" value="Aminoacid dehydrogenase-like, N-terminal domain"/>
    <property type="match status" value="1"/>
</dbReference>
<dbReference type="AlphaFoldDB" id="A0A158IEZ9"/>
<evidence type="ECO:0000259" key="7">
    <source>
        <dbReference type="Pfam" id="PF01488"/>
    </source>
</evidence>
<accession>A0A158IEZ9</accession>
<dbReference type="UniPathway" id="UPA00053">
    <property type="reaction ID" value="UER00087"/>
</dbReference>
<keyword evidence="4" id="KW-0560">Oxidoreductase</keyword>
<organism evidence="9 10">
    <name type="scientific">Caballeronia humi</name>
    <dbReference type="NCBI Taxonomy" id="326474"/>
    <lineage>
        <taxon>Bacteria</taxon>
        <taxon>Pseudomonadati</taxon>
        <taxon>Pseudomonadota</taxon>
        <taxon>Betaproteobacteria</taxon>
        <taxon>Burkholderiales</taxon>
        <taxon>Burkholderiaceae</taxon>
        <taxon>Caballeronia</taxon>
    </lineage>
</organism>
<protein>
    <recommendedName>
        <fullName evidence="2">shikimate dehydrogenase (NADP(+))</fullName>
        <ecNumber evidence="2">1.1.1.25</ecNumber>
    </recommendedName>
</protein>
<keyword evidence="5" id="KW-0057">Aromatic amino acid biosynthesis</keyword>
<evidence type="ECO:0000256" key="1">
    <source>
        <dbReference type="ARBA" id="ARBA00004871"/>
    </source>
</evidence>
<dbReference type="PANTHER" id="PTHR21089:SF1">
    <property type="entry name" value="BIFUNCTIONAL 3-DEHYDROQUINATE DEHYDRATASE_SHIKIMATE DEHYDROGENASE, CHLOROPLASTIC"/>
    <property type="match status" value="1"/>
</dbReference>
<reference evidence="9" key="1">
    <citation type="submission" date="2016-01" db="EMBL/GenBank/DDBJ databases">
        <authorList>
            <person name="Peeters C."/>
        </authorList>
    </citation>
    <scope>NUCLEOTIDE SEQUENCE [LARGE SCALE GENOMIC DNA]</scope>
    <source>
        <strain evidence="9">LMG 22934</strain>
    </source>
</reference>
<dbReference type="GO" id="GO:0005829">
    <property type="term" value="C:cytosol"/>
    <property type="evidence" value="ECO:0007669"/>
    <property type="project" value="TreeGrafter"/>
</dbReference>
<keyword evidence="3" id="KW-0521">NADP</keyword>
<evidence type="ECO:0000256" key="3">
    <source>
        <dbReference type="ARBA" id="ARBA00022857"/>
    </source>
</evidence>
<evidence type="ECO:0000256" key="2">
    <source>
        <dbReference type="ARBA" id="ARBA00012962"/>
    </source>
</evidence>
<evidence type="ECO:0000256" key="4">
    <source>
        <dbReference type="ARBA" id="ARBA00023002"/>
    </source>
</evidence>
<dbReference type="CDD" id="cd01065">
    <property type="entry name" value="NAD_bind_Shikimate_DH"/>
    <property type="match status" value="1"/>
</dbReference>
<sequence>MPITGTTRVFLIAGDPVAQVRAPEIYNHLFERHGIDAVLVPVKVPPARLADFVRNAFGAENVGGMWVTIPHKAAMMALMDRCDPVAQLAGAVNAVRRADDGAIEGALFDGIGFVKGLDHFGIPLEGRRVLVIGAGGGGQAVAAALALRGVGELAIYNRSTDRAADLCARLAAASGGVTKVAASPDPAGYDLIVNCTSQGLKQDDPLPFDPKRVDAGAAVEDIIMTREPTPLLKACAELGISAHAGFEMLVQQIPEYLRFFGMPELARTLQDDTSEVRALLYPK</sequence>
<evidence type="ECO:0000256" key="5">
    <source>
        <dbReference type="ARBA" id="ARBA00023141"/>
    </source>
</evidence>
<dbReference type="GO" id="GO:0050661">
    <property type="term" value="F:NADP binding"/>
    <property type="evidence" value="ECO:0007669"/>
    <property type="project" value="TreeGrafter"/>
</dbReference>
<evidence type="ECO:0000259" key="8">
    <source>
        <dbReference type="Pfam" id="PF08501"/>
    </source>
</evidence>
<dbReference type="Pfam" id="PF08501">
    <property type="entry name" value="Shikimate_dh_N"/>
    <property type="match status" value="1"/>
</dbReference>
<dbReference type="Pfam" id="PF01488">
    <property type="entry name" value="Shikimate_DH"/>
    <property type="match status" value="1"/>
</dbReference>
<dbReference type="Gene3D" id="3.40.50.10860">
    <property type="entry name" value="Leucine Dehydrogenase, chain A, domain 1"/>
    <property type="match status" value="1"/>
</dbReference>
<comment type="catalytic activity">
    <reaction evidence="6">
        <text>shikimate + NADP(+) = 3-dehydroshikimate + NADPH + H(+)</text>
        <dbReference type="Rhea" id="RHEA:17737"/>
        <dbReference type="ChEBI" id="CHEBI:15378"/>
        <dbReference type="ChEBI" id="CHEBI:16630"/>
        <dbReference type="ChEBI" id="CHEBI:36208"/>
        <dbReference type="ChEBI" id="CHEBI:57783"/>
        <dbReference type="ChEBI" id="CHEBI:58349"/>
        <dbReference type="EC" id="1.1.1.25"/>
    </reaction>
</comment>
<keyword evidence="10" id="KW-1185">Reference proteome</keyword>